<name>A0ABP9AVB5_9GAMM</name>
<protein>
    <recommendedName>
        <fullName evidence="4">CopL family metal-binding regulatory protein</fullName>
    </recommendedName>
</protein>
<organism evidence="2 3">
    <name type="scientific">Lysobacter hankyongensis</name>
    <dbReference type="NCBI Taxonomy" id="1176535"/>
    <lineage>
        <taxon>Bacteria</taxon>
        <taxon>Pseudomonadati</taxon>
        <taxon>Pseudomonadota</taxon>
        <taxon>Gammaproteobacteria</taxon>
        <taxon>Lysobacterales</taxon>
        <taxon>Lysobacteraceae</taxon>
        <taxon>Lysobacter</taxon>
    </lineage>
</organism>
<sequence length="161" mass="16247">MRPARLLLHALLCFALVANGVGAAMASVRGSCGHAGKAGADVSAMTHTSVIAHAPGMTHAAAPTQAKAEAHCAEMVAMAAADDADTVMHHDLPADDANDAGDTGNDECDDACSCACASHGFAVLMPPALSLPTGVRIADTRTRNTSHATPSLPHPIRPPIA</sequence>
<dbReference type="NCBIfam" id="NF033807">
    <property type="entry name" value="CopL_fam"/>
    <property type="match status" value="1"/>
</dbReference>
<dbReference type="RefSeq" id="WP_345302024.1">
    <property type="nucleotide sequence ID" value="NZ_BAABJE010000002.1"/>
</dbReference>
<feature type="signal peptide" evidence="1">
    <location>
        <begin position="1"/>
        <end position="23"/>
    </location>
</feature>
<evidence type="ECO:0008006" key="4">
    <source>
        <dbReference type="Google" id="ProtNLM"/>
    </source>
</evidence>
<dbReference type="Proteomes" id="UP001499959">
    <property type="component" value="Unassembled WGS sequence"/>
</dbReference>
<keyword evidence="1" id="KW-0732">Signal</keyword>
<proteinExistence type="predicted"/>
<evidence type="ECO:0000256" key="1">
    <source>
        <dbReference type="SAM" id="SignalP"/>
    </source>
</evidence>
<dbReference type="EMBL" id="BAABJE010000002">
    <property type="protein sequence ID" value="GAA4785806.1"/>
    <property type="molecule type" value="Genomic_DNA"/>
</dbReference>
<evidence type="ECO:0000313" key="3">
    <source>
        <dbReference type="Proteomes" id="UP001499959"/>
    </source>
</evidence>
<feature type="chain" id="PRO_5046578447" description="CopL family metal-binding regulatory protein" evidence="1">
    <location>
        <begin position="24"/>
        <end position="161"/>
    </location>
</feature>
<gene>
    <name evidence="2" type="ORF">GCM10023307_08150</name>
</gene>
<accession>A0ABP9AVB5</accession>
<keyword evidence="3" id="KW-1185">Reference proteome</keyword>
<comment type="caution">
    <text evidence="2">The sequence shown here is derived from an EMBL/GenBank/DDBJ whole genome shotgun (WGS) entry which is preliminary data.</text>
</comment>
<dbReference type="InterPro" id="IPR048034">
    <property type="entry name" value="CopL-like"/>
</dbReference>
<evidence type="ECO:0000313" key="2">
    <source>
        <dbReference type="EMBL" id="GAA4785806.1"/>
    </source>
</evidence>
<reference evidence="3" key="1">
    <citation type="journal article" date="2019" name="Int. J. Syst. Evol. Microbiol.">
        <title>The Global Catalogue of Microorganisms (GCM) 10K type strain sequencing project: providing services to taxonomists for standard genome sequencing and annotation.</title>
        <authorList>
            <consortium name="The Broad Institute Genomics Platform"/>
            <consortium name="The Broad Institute Genome Sequencing Center for Infectious Disease"/>
            <person name="Wu L."/>
            <person name="Ma J."/>
        </authorList>
    </citation>
    <scope>NUCLEOTIDE SEQUENCE [LARGE SCALE GENOMIC DNA]</scope>
    <source>
        <strain evidence="3">JCM 18204</strain>
    </source>
</reference>